<evidence type="ECO:0000313" key="1">
    <source>
        <dbReference type="EMBL" id="MDR7268625.1"/>
    </source>
</evidence>
<name>A0ABU1YK99_ROSSA</name>
<reference evidence="1 2" key="1">
    <citation type="submission" date="2023-07" db="EMBL/GenBank/DDBJ databases">
        <title>Sorghum-associated microbial communities from plants grown in Nebraska, USA.</title>
        <authorList>
            <person name="Schachtman D."/>
        </authorList>
    </citation>
    <scope>NUCLEOTIDE SEQUENCE [LARGE SCALE GENOMIC DNA]</scope>
    <source>
        <strain evidence="1 2">BE314</strain>
    </source>
</reference>
<sequence>MSTSTERYVFFNNAADHEAVRKAGAVAAACGAKVVERLPKAILLEVDVLRVPDIAAALADWQFTPERRQTRERRLTPARRAAVLRPAVAAA</sequence>
<comment type="caution">
    <text evidence="1">The sequence shown here is derived from an EMBL/GenBank/DDBJ whole genome shotgun (WGS) entry which is preliminary data.</text>
</comment>
<accession>A0ABU1YK99</accession>
<dbReference type="RefSeq" id="WP_310262420.1">
    <property type="nucleotide sequence ID" value="NZ_JAVDXU010000001.1"/>
</dbReference>
<organism evidence="1 2">
    <name type="scientific">Roseateles saccharophilus</name>
    <name type="common">Pseudomonas saccharophila</name>
    <dbReference type="NCBI Taxonomy" id="304"/>
    <lineage>
        <taxon>Bacteria</taxon>
        <taxon>Pseudomonadati</taxon>
        <taxon>Pseudomonadota</taxon>
        <taxon>Betaproteobacteria</taxon>
        <taxon>Burkholderiales</taxon>
        <taxon>Sphaerotilaceae</taxon>
        <taxon>Roseateles</taxon>
    </lineage>
</organism>
<dbReference type="EMBL" id="JAVDXU010000001">
    <property type="protein sequence ID" value="MDR7268625.1"/>
    <property type="molecule type" value="Genomic_DNA"/>
</dbReference>
<keyword evidence="2" id="KW-1185">Reference proteome</keyword>
<dbReference type="Proteomes" id="UP001180453">
    <property type="component" value="Unassembled WGS sequence"/>
</dbReference>
<protein>
    <submittedName>
        <fullName evidence="1">Uncharacterized protein</fullName>
    </submittedName>
</protein>
<gene>
    <name evidence="1" type="ORF">J2X20_001254</name>
</gene>
<proteinExistence type="predicted"/>
<evidence type="ECO:0000313" key="2">
    <source>
        <dbReference type="Proteomes" id="UP001180453"/>
    </source>
</evidence>